<organism evidence="7 8">
    <name type="scientific">Dyadobacter psychrotolerans</name>
    <dbReference type="NCBI Taxonomy" id="2541721"/>
    <lineage>
        <taxon>Bacteria</taxon>
        <taxon>Pseudomonadati</taxon>
        <taxon>Bacteroidota</taxon>
        <taxon>Cytophagia</taxon>
        <taxon>Cytophagales</taxon>
        <taxon>Spirosomataceae</taxon>
        <taxon>Dyadobacter</taxon>
    </lineage>
</organism>
<dbReference type="SMART" id="SM00226">
    <property type="entry name" value="LMWPc"/>
    <property type="match status" value="1"/>
</dbReference>
<dbReference type="PANTHER" id="PTHR11717">
    <property type="entry name" value="LOW MOLECULAR WEIGHT PROTEIN TYROSINE PHOSPHATASE"/>
    <property type="match status" value="1"/>
</dbReference>
<feature type="active site" description="Proton donor" evidence="5">
    <location>
        <position position="130"/>
    </location>
</feature>
<evidence type="ECO:0000259" key="6">
    <source>
        <dbReference type="SMART" id="SM00226"/>
    </source>
</evidence>
<dbReference type="OrthoDB" id="9784339at2"/>
<feature type="active site" evidence="5">
    <location>
        <position position="14"/>
    </location>
</feature>
<dbReference type="SUPFAM" id="SSF52788">
    <property type="entry name" value="Phosphotyrosine protein phosphatases I"/>
    <property type="match status" value="1"/>
</dbReference>
<feature type="active site" description="Nucleophile" evidence="5">
    <location>
        <position position="8"/>
    </location>
</feature>
<evidence type="ECO:0000256" key="4">
    <source>
        <dbReference type="ARBA" id="ARBA00022912"/>
    </source>
</evidence>
<evidence type="ECO:0000256" key="3">
    <source>
        <dbReference type="ARBA" id="ARBA00022801"/>
    </source>
</evidence>
<dbReference type="EC" id="3.1.3.48" evidence="2"/>
<evidence type="ECO:0000313" key="7">
    <source>
        <dbReference type="EMBL" id="TDE11715.1"/>
    </source>
</evidence>
<dbReference type="PANTHER" id="PTHR11717:SF7">
    <property type="entry name" value="LOW MOLECULAR WEIGHT PHOSPHOTYROSINE PROTEIN PHOSPHATASE"/>
    <property type="match status" value="1"/>
</dbReference>
<dbReference type="PRINTS" id="PR00719">
    <property type="entry name" value="LMWPTPASE"/>
</dbReference>
<dbReference type="EMBL" id="SMFL01000011">
    <property type="protein sequence ID" value="TDE11715.1"/>
    <property type="molecule type" value="Genomic_DNA"/>
</dbReference>
<feature type="domain" description="Phosphotyrosine protein phosphatase I" evidence="6">
    <location>
        <begin position="2"/>
        <end position="156"/>
    </location>
</feature>
<evidence type="ECO:0000256" key="2">
    <source>
        <dbReference type="ARBA" id="ARBA00013064"/>
    </source>
</evidence>
<gene>
    <name evidence="7" type="ORF">E0F88_25150</name>
</gene>
<keyword evidence="8" id="KW-1185">Reference proteome</keyword>
<dbReference type="CDD" id="cd16343">
    <property type="entry name" value="LMWPTP"/>
    <property type="match status" value="1"/>
</dbReference>
<evidence type="ECO:0000256" key="5">
    <source>
        <dbReference type="PIRSR" id="PIRSR617867-1"/>
    </source>
</evidence>
<dbReference type="InterPro" id="IPR023485">
    <property type="entry name" value="Ptyr_pPase"/>
</dbReference>
<dbReference type="InterPro" id="IPR050438">
    <property type="entry name" value="LMW_PTPase"/>
</dbReference>
<dbReference type="GO" id="GO:0004725">
    <property type="term" value="F:protein tyrosine phosphatase activity"/>
    <property type="evidence" value="ECO:0007669"/>
    <property type="project" value="UniProtKB-EC"/>
</dbReference>
<dbReference type="Proteomes" id="UP000294850">
    <property type="component" value="Unassembled WGS sequence"/>
</dbReference>
<dbReference type="RefSeq" id="WP_131961040.1">
    <property type="nucleotide sequence ID" value="NZ_SMFL01000011.1"/>
</dbReference>
<sequence>MIQVLFVCLGNICRSPIAEGVFKELVAQKGLEESIQCDSAGTAAYHVGSLPDKRMRKVALGNGITLTHCARQLAYEDFINYDYILAMDTANFENIRKESFRANGVYAADQQLMLYRMFDPDRENEVIVPDPYYGEISDFDGVYAIVKRCGTSFLNFLIEKHDLVVKIRD</sequence>
<keyword evidence="3" id="KW-0378">Hydrolase</keyword>
<dbReference type="Gene3D" id="3.40.50.2300">
    <property type="match status" value="1"/>
</dbReference>
<comment type="similarity">
    <text evidence="1">Belongs to the low molecular weight phosphotyrosine protein phosphatase family.</text>
</comment>
<keyword evidence="4" id="KW-0904">Protein phosphatase</keyword>
<dbReference type="InterPro" id="IPR036196">
    <property type="entry name" value="Ptyr_pPase_sf"/>
</dbReference>
<comment type="caution">
    <text evidence="7">The sequence shown here is derived from an EMBL/GenBank/DDBJ whole genome shotgun (WGS) entry which is preliminary data.</text>
</comment>
<evidence type="ECO:0000313" key="8">
    <source>
        <dbReference type="Proteomes" id="UP000294850"/>
    </source>
</evidence>
<name>A0A4R5DLH0_9BACT</name>
<dbReference type="AlphaFoldDB" id="A0A4R5DLH0"/>
<dbReference type="InterPro" id="IPR017867">
    <property type="entry name" value="Tyr_phospatase_low_mol_wt"/>
</dbReference>
<proteinExistence type="inferred from homology"/>
<reference evidence="7 8" key="1">
    <citation type="submission" date="2019-03" db="EMBL/GenBank/DDBJ databases">
        <title>Dyadobacter AR-3-6 sp. nov., isolated from arctic soil.</title>
        <authorList>
            <person name="Chaudhary D.K."/>
        </authorList>
    </citation>
    <scope>NUCLEOTIDE SEQUENCE [LARGE SCALE GENOMIC DNA]</scope>
    <source>
        <strain evidence="7 8">AR-3-6</strain>
    </source>
</reference>
<evidence type="ECO:0000256" key="1">
    <source>
        <dbReference type="ARBA" id="ARBA00011063"/>
    </source>
</evidence>
<protein>
    <recommendedName>
        <fullName evidence="2">protein-tyrosine-phosphatase</fullName>
        <ecNumber evidence="2">3.1.3.48</ecNumber>
    </recommendedName>
</protein>
<dbReference type="Pfam" id="PF01451">
    <property type="entry name" value="LMWPc"/>
    <property type="match status" value="1"/>
</dbReference>
<accession>A0A4R5DLH0</accession>